<feature type="domain" description="Polysaccharide pyruvyl transferase" evidence="1">
    <location>
        <begin position="13"/>
        <end position="311"/>
    </location>
</feature>
<dbReference type="Pfam" id="PF04230">
    <property type="entry name" value="PS_pyruv_trans"/>
    <property type="match status" value="1"/>
</dbReference>
<protein>
    <submittedName>
        <fullName evidence="2">Polysaccharide pyruvyl transferase</fullName>
    </submittedName>
</protein>
<dbReference type="EMBL" id="FQXA01000003">
    <property type="protein sequence ID" value="SHG97579.1"/>
    <property type="molecule type" value="Genomic_DNA"/>
</dbReference>
<gene>
    <name evidence="2" type="ORF">SAMN02744645_2011</name>
</gene>
<keyword evidence="2" id="KW-0808">Transferase</keyword>
<reference evidence="2 3" key="1">
    <citation type="submission" date="2016-11" db="EMBL/GenBank/DDBJ databases">
        <authorList>
            <person name="Jaros S."/>
            <person name="Januszkiewicz K."/>
            <person name="Wedrychowicz H."/>
        </authorList>
    </citation>
    <scope>NUCLEOTIDE SEQUENCE [LARGE SCALE GENOMIC DNA]</scope>
    <source>
        <strain evidence="2 3">DSM 18231</strain>
    </source>
</reference>
<dbReference type="GO" id="GO:0016740">
    <property type="term" value="F:transferase activity"/>
    <property type="evidence" value="ECO:0007669"/>
    <property type="project" value="UniProtKB-KW"/>
</dbReference>
<dbReference type="AlphaFoldDB" id="A0A1M5P831"/>
<name>A0A1M5P831_9GAMM</name>
<dbReference type="InterPro" id="IPR007345">
    <property type="entry name" value="Polysacch_pyruvyl_Trfase"/>
</dbReference>
<evidence type="ECO:0000313" key="2">
    <source>
        <dbReference type="EMBL" id="SHG97579.1"/>
    </source>
</evidence>
<proteinExistence type="predicted"/>
<organism evidence="2 3">
    <name type="scientific">Stutzerimonas xanthomarina DSM 18231</name>
    <dbReference type="NCBI Taxonomy" id="1403346"/>
    <lineage>
        <taxon>Bacteria</taxon>
        <taxon>Pseudomonadati</taxon>
        <taxon>Pseudomonadota</taxon>
        <taxon>Gammaproteobacteria</taxon>
        <taxon>Pseudomonadales</taxon>
        <taxon>Pseudomonadaceae</taxon>
        <taxon>Stutzerimonas</taxon>
    </lineage>
</organism>
<evidence type="ECO:0000259" key="1">
    <source>
        <dbReference type="Pfam" id="PF04230"/>
    </source>
</evidence>
<dbReference type="Proteomes" id="UP000184000">
    <property type="component" value="Unassembled WGS sequence"/>
</dbReference>
<dbReference type="GeneID" id="98637627"/>
<accession>A0A1M5P831</accession>
<dbReference type="RefSeq" id="WP_143164648.1">
    <property type="nucleotide sequence ID" value="NZ_FQXA01000003.1"/>
</dbReference>
<evidence type="ECO:0000313" key="3">
    <source>
        <dbReference type="Proteomes" id="UP000184000"/>
    </source>
</evidence>
<sequence length="377" mass="43126">MKIAIMTQPLGKNYGGIMQAWALQQVLKRMGHEVVTIDRQPDQPGLAYKAARIAYRAGMKAIGKRKAPINFEKHLPTILQHTRRFIDQHLTMSEPLYSTQQLRDHFDRENYDAVIVGSDQTWRPQYSPNIYNFFLDFLEDKDILRIAYASSFGVDTWEYTRKQTERCAQLAKKFNIVSVREISGIHLCEEHFGVAASHALDPTLLLDKSDYEQLIDPQHLKENPYGIFTYFLDKTSEKTELAKKVSEEMDETLYECPTENFAESDLTNYKKPPVEDWLSGLYNAKFVLTDSFHGMVFAILFGKPFKVILNSSRGATRFTSLARMIAEEGESIHISTASIERHIPSPSGHSVNIQRAPSLQQFKNLHNTAKPSRFIAS</sequence>